<reference evidence="1" key="1">
    <citation type="submission" date="2021-06" db="EMBL/GenBank/DDBJ databases">
        <authorList>
            <person name="Kallberg Y."/>
            <person name="Tangrot J."/>
            <person name="Rosling A."/>
        </authorList>
    </citation>
    <scope>NUCLEOTIDE SEQUENCE</scope>
    <source>
        <strain evidence="1">CL356</strain>
    </source>
</reference>
<proteinExistence type="predicted"/>
<evidence type="ECO:0000313" key="1">
    <source>
        <dbReference type="EMBL" id="CAG8438611.1"/>
    </source>
</evidence>
<name>A0ACA9JVL7_9GLOM</name>
<protein>
    <submittedName>
        <fullName evidence="1">6637_t:CDS:1</fullName>
    </submittedName>
</protein>
<keyword evidence="2" id="KW-1185">Reference proteome</keyword>
<comment type="caution">
    <text evidence="1">The sequence shown here is derived from an EMBL/GenBank/DDBJ whole genome shotgun (WGS) entry which is preliminary data.</text>
</comment>
<sequence>MNKLQHTQLQALTAINSQLDTIPQHVNDQNIDSLVNGLKSRRRLSFQLQSTLRPEITSDEKNLNDVLEVEDTNDSRTIGDSFLSSKRSSKISNRNTKDLASSNGIGELDRKYLSAEPNSDSENTNEMSSNLEDRDDDDLSVRRRRFKNHPTLTINTSNNSSHRLITPESSDSEFDISTAHMPLAPTLGEGRNPLRVARNNNSSVEIYKNDRRGNRPSSMIFNSMDEVIEEEGEITEQKLVDERSSEEGIRVRDKQTPLVNGRKHAQKYMGEYDIEKSSKINLRTQMDESYAVADAQDDNCSVISSESLLEEIGVLRSRIQRLESEHANLEDDPASERKQRRKRNVTDSSISPSAVSPSSSQGGASSSNTSTHRRPSTAAQHNRHLQNAFDFFEKAFATSDQYLDDSSPPPSHSMAMVVSSALMLNTKLRGTIAQMDDKTLENSMKVLLKTSDEQIRSLTECILALSSLAPKKQSKRIPLERDLGVRGHSHYPSDSTFLQMPTPAHSTRSVSPIPRISSATEINNESQNFVDQMDNSTHRVLPTDQQSPYYSQPQRPRYNRVSRPPSPVLPPENINDPPYSQFPSSRVLEYRSRRISIGAYGGSYSGTQQNTSPSPPPPSVLNYDASNSNGRVYYDRGEISRLQKYGNQSLNNNTPSSTYQRINSRPSSYIRTEEPMHPTNHARNTSVSSVSSLHRSSSGRSYALRGGNDEFTASPASTTSRQQPRMYEYARRYPSDKTQTPIEKRQTPMPDMERRYVRRGGNNLELEGYDLQNGYGEHIIERDYMLREEKPGLRRNDSNSSTSSIYRPRLVPPLEDQEIQNNGEEGSSEESRSIEDREDDLRNNVSQDLDQTNGTSNNNIIENG</sequence>
<dbReference type="Proteomes" id="UP000789525">
    <property type="component" value="Unassembled WGS sequence"/>
</dbReference>
<accession>A0ACA9JVL7</accession>
<dbReference type="EMBL" id="CAJVPT010000080">
    <property type="protein sequence ID" value="CAG8438611.1"/>
    <property type="molecule type" value="Genomic_DNA"/>
</dbReference>
<organism evidence="1 2">
    <name type="scientific">Acaulospora colombiana</name>
    <dbReference type="NCBI Taxonomy" id="27376"/>
    <lineage>
        <taxon>Eukaryota</taxon>
        <taxon>Fungi</taxon>
        <taxon>Fungi incertae sedis</taxon>
        <taxon>Mucoromycota</taxon>
        <taxon>Glomeromycotina</taxon>
        <taxon>Glomeromycetes</taxon>
        <taxon>Diversisporales</taxon>
        <taxon>Acaulosporaceae</taxon>
        <taxon>Acaulospora</taxon>
    </lineage>
</organism>
<gene>
    <name evidence="1" type="ORF">ACOLOM_LOCUS87</name>
</gene>
<evidence type="ECO:0000313" key="2">
    <source>
        <dbReference type="Proteomes" id="UP000789525"/>
    </source>
</evidence>